<proteinExistence type="inferred from homology"/>
<dbReference type="AlphaFoldDB" id="A0A7C4CF21"/>
<dbReference type="EMBL" id="DSUT01000188">
    <property type="protein sequence ID" value="HGK29064.1"/>
    <property type="molecule type" value="Genomic_DNA"/>
</dbReference>
<protein>
    <recommendedName>
        <fullName evidence="10">Peptidase S8/S53 domain-containing protein</fullName>
    </recommendedName>
</protein>
<evidence type="ECO:0000313" key="9">
    <source>
        <dbReference type="EMBL" id="HGK29064.1"/>
    </source>
</evidence>
<evidence type="ECO:0000256" key="4">
    <source>
        <dbReference type="ARBA" id="ARBA00022825"/>
    </source>
</evidence>
<feature type="domain" description="Peptidase S8/S53" evidence="7">
    <location>
        <begin position="229"/>
        <end position="519"/>
    </location>
</feature>
<evidence type="ECO:0000259" key="7">
    <source>
        <dbReference type="Pfam" id="PF00082"/>
    </source>
</evidence>
<dbReference type="PANTHER" id="PTHR43399:SF4">
    <property type="entry name" value="CELL WALL-ASSOCIATED PROTEASE"/>
    <property type="match status" value="1"/>
</dbReference>
<evidence type="ECO:0000259" key="8">
    <source>
        <dbReference type="Pfam" id="PF13860"/>
    </source>
</evidence>
<dbReference type="PROSITE" id="PS00138">
    <property type="entry name" value="SUBTILASE_SER"/>
    <property type="match status" value="1"/>
</dbReference>
<evidence type="ECO:0000256" key="3">
    <source>
        <dbReference type="ARBA" id="ARBA00022801"/>
    </source>
</evidence>
<dbReference type="CDD" id="cd04842">
    <property type="entry name" value="Peptidases_S8_Kp43_protease"/>
    <property type="match status" value="1"/>
</dbReference>
<dbReference type="PRINTS" id="PR00723">
    <property type="entry name" value="SUBTILISIN"/>
</dbReference>
<dbReference type="Gene3D" id="2.60.120.380">
    <property type="match status" value="1"/>
</dbReference>
<evidence type="ECO:0000256" key="2">
    <source>
        <dbReference type="ARBA" id="ARBA00022670"/>
    </source>
</evidence>
<feature type="active site" description="Charge relay system" evidence="5">
    <location>
        <position position="276"/>
    </location>
</feature>
<dbReference type="SUPFAM" id="SSF52743">
    <property type="entry name" value="Subtilisin-like"/>
    <property type="match status" value="1"/>
</dbReference>
<comment type="similarity">
    <text evidence="1 5">Belongs to the peptidase S8 family.</text>
</comment>
<organism evidence="9">
    <name type="scientific">candidate division WOR-3 bacterium</name>
    <dbReference type="NCBI Taxonomy" id="2052148"/>
    <lineage>
        <taxon>Bacteria</taxon>
        <taxon>Bacteria division WOR-3</taxon>
    </lineage>
</organism>
<dbReference type="InterPro" id="IPR025965">
    <property type="entry name" value="FlgD/Vpr_Ig-like"/>
</dbReference>
<dbReference type="InterPro" id="IPR023828">
    <property type="entry name" value="Peptidase_S8_Ser-AS"/>
</dbReference>
<dbReference type="InterPro" id="IPR051048">
    <property type="entry name" value="Peptidase_S8/S53_subtilisin"/>
</dbReference>
<dbReference type="Gene3D" id="3.40.50.200">
    <property type="entry name" value="Peptidase S8/S53 domain"/>
    <property type="match status" value="1"/>
</dbReference>
<dbReference type="Pfam" id="PF13860">
    <property type="entry name" value="FlgD_ig"/>
    <property type="match status" value="1"/>
</dbReference>
<dbReference type="InterPro" id="IPR034058">
    <property type="entry name" value="TagA/B/C/D_pept_dom"/>
</dbReference>
<evidence type="ECO:0008006" key="10">
    <source>
        <dbReference type="Google" id="ProtNLM"/>
    </source>
</evidence>
<keyword evidence="2 5" id="KW-0645">Protease</keyword>
<keyword evidence="3 5" id="KW-0378">Hydrolase</keyword>
<evidence type="ECO:0000256" key="6">
    <source>
        <dbReference type="SAM" id="SignalP"/>
    </source>
</evidence>
<dbReference type="GO" id="GO:0006508">
    <property type="term" value="P:proteolysis"/>
    <property type="evidence" value="ECO:0007669"/>
    <property type="project" value="UniProtKB-KW"/>
</dbReference>
<dbReference type="PROSITE" id="PS51892">
    <property type="entry name" value="SUBTILASE"/>
    <property type="match status" value="1"/>
</dbReference>
<dbReference type="InterPro" id="IPR000209">
    <property type="entry name" value="Peptidase_S8/S53_dom"/>
</dbReference>
<feature type="domain" description="FlgD/Vpr Ig-like" evidence="8">
    <location>
        <begin position="793"/>
        <end position="856"/>
    </location>
</feature>
<keyword evidence="6" id="KW-0732">Signal</keyword>
<feature type="active site" description="Charge relay system" evidence="5">
    <location>
        <position position="237"/>
    </location>
</feature>
<name>A0A7C4CF21_UNCW3</name>
<feature type="chain" id="PRO_5028242709" description="Peptidase S8/S53 domain-containing protein" evidence="6">
    <location>
        <begin position="23"/>
        <end position="869"/>
    </location>
</feature>
<dbReference type="GO" id="GO:0004252">
    <property type="term" value="F:serine-type endopeptidase activity"/>
    <property type="evidence" value="ECO:0007669"/>
    <property type="project" value="UniProtKB-UniRule"/>
</dbReference>
<dbReference type="Gene3D" id="2.60.40.4070">
    <property type="match status" value="1"/>
</dbReference>
<evidence type="ECO:0000256" key="5">
    <source>
        <dbReference type="PROSITE-ProRule" id="PRU01240"/>
    </source>
</evidence>
<feature type="signal peptide" evidence="6">
    <location>
        <begin position="1"/>
        <end position="22"/>
    </location>
</feature>
<feature type="active site" description="Charge relay system" evidence="5">
    <location>
        <position position="454"/>
    </location>
</feature>
<dbReference type="PANTHER" id="PTHR43399">
    <property type="entry name" value="SUBTILISIN-RELATED"/>
    <property type="match status" value="1"/>
</dbReference>
<comment type="caution">
    <text evidence="9">The sequence shown here is derived from an EMBL/GenBank/DDBJ whole genome shotgun (WGS) entry which is preliminary data.</text>
</comment>
<sequence>MAKMRGRLMVLGLVLAATVAFAGPRISFVQGYSFDPLSEKPNLPENLTVQSYSGTHGYYIVQFEGPVRPEWKKAAERAGAELMWYLPDYAFIARIPNDRVAAVWAATAVRWVGLFQPAYKLYPKLEAATGRQTLIVVFFKPEDPWQVTSQLLALGASNILTEFNQWNSSVKLDIDAAAIPAVAQLPGVLWVEPWGEITPDNENMQWVNMHGYSPSDTTRTIWRKGLTGRTMIIGLTDTPMWMNHNAVRDTAGGSNVPGPTHRKVVAYRGTQGSDAHGTHTSGTVAGDDDYVGGTSWHDGLAKHARLYFQNYNVFPTGWDMNIWFRGPDSGLNVLNDSFRALNHSMSLSRKDTFNTYVFTDMTADQFVWNHRKFLHCNSMGNYGNNTMGHPVIAKNIISTGGTQNGFSCRNIYSSTSRGPTLDGRRKPQLVSPGENVYSNSNSSQSGYVAMSGTSMATPNMTASMALIRQYFRKGFYPTGDTLTGTPMTISAALNKAVGIVGAQNDVSGYTVPDNNIGWGRVNLDSSLHFAGEASKLWVNDDTVGLNTGDSALFTLNVVDGSQPFRVALCWSDYPGVMQAQRIIVNDLNLTVIAPNGDTFKGSVYSGGQSVTGGVYDSLNVEECTRRNSPVTGIWTIKVKARNVPQGPQPFALAAIGAFAEAQVRDVGVAAILAPIGLIDSAEVVAPKALIQNFGTTNESFDVVFTISDGYADTVGMTLSAGMGDTAVFDSWPAFVLGWFDTRCTTLLSGDENAANDVAEDSFRVIPLSGVAEGGNLPKVFSLEPGRPNPFSRRVGIRYGLPRAASIDLAVYSVAGVRVRTLASGELAAGWYGGVWDGRDNSGRLVSRGVYYCRLTAPGAVFRQKLVKLD</sequence>
<accession>A0A7C4CF21</accession>
<evidence type="ECO:0000256" key="1">
    <source>
        <dbReference type="ARBA" id="ARBA00011073"/>
    </source>
</evidence>
<keyword evidence="4 5" id="KW-0720">Serine protease</keyword>
<gene>
    <name evidence="9" type="ORF">ENS41_09000</name>
</gene>
<dbReference type="Pfam" id="PF00082">
    <property type="entry name" value="Peptidase_S8"/>
    <property type="match status" value="1"/>
</dbReference>
<reference evidence="9" key="1">
    <citation type="journal article" date="2020" name="mSystems">
        <title>Genome- and Community-Level Interaction Insights into Carbon Utilization and Element Cycling Functions of Hydrothermarchaeota in Hydrothermal Sediment.</title>
        <authorList>
            <person name="Zhou Z."/>
            <person name="Liu Y."/>
            <person name="Xu W."/>
            <person name="Pan J."/>
            <person name="Luo Z.H."/>
            <person name="Li M."/>
        </authorList>
    </citation>
    <scope>NUCLEOTIDE SEQUENCE [LARGE SCALE GENOMIC DNA]</scope>
    <source>
        <strain evidence="9">SpSt-488</strain>
    </source>
</reference>
<dbReference type="InterPro" id="IPR036852">
    <property type="entry name" value="Peptidase_S8/S53_dom_sf"/>
</dbReference>
<dbReference type="InterPro" id="IPR015500">
    <property type="entry name" value="Peptidase_S8_subtilisin-rel"/>
</dbReference>